<protein>
    <submittedName>
        <fullName evidence="4">Curamycin polyketide synthase</fullName>
    </submittedName>
</protein>
<feature type="domain" description="Carrier" evidence="3">
    <location>
        <begin position="4"/>
        <end position="81"/>
    </location>
</feature>
<dbReference type="KEGG" id="slc:SL103_14190"/>
<dbReference type="PROSITE" id="PS00012">
    <property type="entry name" value="PHOSPHOPANTETHEINE"/>
    <property type="match status" value="1"/>
</dbReference>
<dbReference type="PROSITE" id="PS50075">
    <property type="entry name" value="CARRIER"/>
    <property type="match status" value="1"/>
</dbReference>
<dbReference type="InterPro" id="IPR006162">
    <property type="entry name" value="Ppantetheine_attach_site"/>
</dbReference>
<evidence type="ECO:0000256" key="2">
    <source>
        <dbReference type="ARBA" id="ARBA00022553"/>
    </source>
</evidence>
<evidence type="ECO:0000256" key="1">
    <source>
        <dbReference type="ARBA" id="ARBA00022450"/>
    </source>
</evidence>
<keyword evidence="2" id="KW-0597">Phosphoprotein</keyword>
<evidence type="ECO:0000313" key="4">
    <source>
        <dbReference type="EMBL" id="AOP47256.1"/>
    </source>
</evidence>
<reference evidence="4 5" key="1">
    <citation type="submission" date="2016-09" db="EMBL/GenBank/DDBJ databases">
        <title>Complete genome sequencing of Streptomyces lydicus 103 and metabolic pathways analysis of antibiotic biosynthesis.</title>
        <authorList>
            <person name="Jia N."/>
            <person name="Ding M.-Z."/>
            <person name="Gao F."/>
            <person name="Yuan Y.-J."/>
        </authorList>
    </citation>
    <scope>NUCLEOTIDE SEQUENCE [LARGE SCALE GENOMIC DNA]</scope>
    <source>
        <strain evidence="4 5">103</strain>
    </source>
</reference>
<sequence length="96" mass="10200">MTAQLTLNELAALMKSAAGLTVDPKDLANRADMSFAEFGLDSLGLLGIVGELENRHGRPMPTDAERCKTPRDFLALVNTNNDRANADKATVPTTGA</sequence>
<dbReference type="OrthoDB" id="3215648at2"/>
<dbReference type="InterPro" id="IPR009081">
    <property type="entry name" value="PP-bd_ACP"/>
</dbReference>
<dbReference type="SUPFAM" id="SSF47336">
    <property type="entry name" value="ACP-like"/>
    <property type="match status" value="1"/>
</dbReference>
<dbReference type="AlphaFoldDB" id="A0A1D7VKG7"/>
<proteinExistence type="predicted"/>
<dbReference type="Pfam" id="PF00550">
    <property type="entry name" value="PP-binding"/>
    <property type="match status" value="1"/>
</dbReference>
<name>A0A1D7VKG7_9ACTN</name>
<keyword evidence="1" id="KW-0596">Phosphopantetheine</keyword>
<dbReference type="RefSeq" id="WP_069569206.1">
    <property type="nucleotide sequence ID" value="NZ_CP017157.1"/>
</dbReference>
<organism evidence="4 5">
    <name type="scientific">Streptomyces lydicus</name>
    <dbReference type="NCBI Taxonomy" id="47763"/>
    <lineage>
        <taxon>Bacteria</taxon>
        <taxon>Bacillati</taxon>
        <taxon>Actinomycetota</taxon>
        <taxon>Actinomycetes</taxon>
        <taxon>Kitasatosporales</taxon>
        <taxon>Streptomycetaceae</taxon>
        <taxon>Streptomyces</taxon>
    </lineage>
</organism>
<dbReference type="InterPro" id="IPR036736">
    <property type="entry name" value="ACP-like_sf"/>
</dbReference>
<dbReference type="Gene3D" id="1.10.1200.10">
    <property type="entry name" value="ACP-like"/>
    <property type="match status" value="1"/>
</dbReference>
<dbReference type="EMBL" id="CP017157">
    <property type="protein sequence ID" value="AOP47256.1"/>
    <property type="molecule type" value="Genomic_DNA"/>
</dbReference>
<evidence type="ECO:0000259" key="3">
    <source>
        <dbReference type="PROSITE" id="PS50075"/>
    </source>
</evidence>
<evidence type="ECO:0000313" key="5">
    <source>
        <dbReference type="Proteomes" id="UP000094094"/>
    </source>
</evidence>
<gene>
    <name evidence="4" type="ORF">SL103_14190</name>
</gene>
<dbReference type="Proteomes" id="UP000094094">
    <property type="component" value="Chromosome"/>
</dbReference>
<accession>A0A1D7VKG7</accession>
<keyword evidence="5" id="KW-1185">Reference proteome</keyword>